<name>A0A6A5QIZ6_AMPQU</name>
<protein>
    <submittedName>
        <fullName evidence="2">Uncharacterized protein</fullName>
    </submittedName>
</protein>
<dbReference type="AlphaFoldDB" id="A0A6A5QIZ6"/>
<proteinExistence type="predicted"/>
<gene>
    <name evidence="2" type="ORF">BDU57DRAFT_518400</name>
</gene>
<keyword evidence="1" id="KW-1133">Transmembrane helix</keyword>
<dbReference type="Proteomes" id="UP000800096">
    <property type="component" value="Unassembled WGS sequence"/>
</dbReference>
<keyword evidence="3" id="KW-1185">Reference proteome</keyword>
<feature type="transmembrane region" description="Helical" evidence="1">
    <location>
        <begin position="40"/>
        <end position="64"/>
    </location>
</feature>
<reference evidence="2" key="1">
    <citation type="journal article" date="2020" name="Stud. Mycol.">
        <title>101 Dothideomycetes genomes: a test case for predicting lifestyles and emergence of pathogens.</title>
        <authorList>
            <person name="Haridas S."/>
            <person name="Albert R."/>
            <person name="Binder M."/>
            <person name="Bloem J."/>
            <person name="Labutti K."/>
            <person name="Salamov A."/>
            <person name="Andreopoulos B."/>
            <person name="Baker S."/>
            <person name="Barry K."/>
            <person name="Bills G."/>
            <person name="Bluhm B."/>
            <person name="Cannon C."/>
            <person name="Castanera R."/>
            <person name="Culley D."/>
            <person name="Daum C."/>
            <person name="Ezra D."/>
            <person name="Gonzalez J."/>
            <person name="Henrissat B."/>
            <person name="Kuo A."/>
            <person name="Liang C."/>
            <person name="Lipzen A."/>
            <person name="Lutzoni F."/>
            <person name="Magnuson J."/>
            <person name="Mondo S."/>
            <person name="Nolan M."/>
            <person name="Ohm R."/>
            <person name="Pangilinan J."/>
            <person name="Park H.-J."/>
            <person name="Ramirez L."/>
            <person name="Alfaro M."/>
            <person name="Sun H."/>
            <person name="Tritt A."/>
            <person name="Yoshinaga Y."/>
            <person name="Zwiers L.-H."/>
            <person name="Turgeon B."/>
            <person name="Goodwin S."/>
            <person name="Spatafora J."/>
            <person name="Crous P."/>
            <person name="Grigoriev I."/>
        </authorList>
    </citation>
    <scope>NUCLEOTIDE SEQUENCE</scope>
    <source>
        <strain evidence="2">HMLAC05119</strain>
    </source>
</reference>
<sequence>MNTSFVVVGFGSVTIAGFLRPYAHVSPVDGKCRLGLRRYVTIFLLSFDVFINVLLTLVFLYLLAPVIRSNNLAITGLSVSRLTSCIGTCCQNPRDAGVKLNTGNRHVAKRVEKLLLRTLIGAVLVLPPTMGNLVQSAIYLERDPGFVCLMACTCDSMVPLSMDVDLSNLAVTWTVVVFHWLAISSEPDPRSSAV</sequence>
<dbReference type="PANTHER" id="PTHR38848">
    <property type="entry name" value="G-PROTEIN COUPLED RECEPTORS FAMILY 3 PROFILE DOMAIN-CONTAINING PROTEIN"/>
    <property type="match status" value="1"/>
</dbReference>
<evidence type="ECO:0000313" key="3">
    <source>
        <dbReference type="Proteomes" id="UP000800096"/>
    </source>
</evidence>
<dbReference type="EMBL" id="ML979136">
    <property type="protein sequence ID" value="KAF1915433.1"/>
    <property type="molecule type" value="Genomic_DNA"/>
</dbReference>
<dbReference type="OrthoDB" id="3210850at2759"/>
<keyword evidence="1" id="KW-0472">Membrane</keyword>
<dbReference type="PANTHER" id="PTHR38848:SF3">
    <property type="entry name" value="G-PROTEIN COUPLED RECEPTORS FAMILY 3 PROFILE DOMAIN-CONTAINING PROTEIN"/>
    <property type="match status" value="1"/>
</dbReference>
<accession>A0A6A5QIZ6</accession>
<keyword evidence="1" id="KW-0812">Transmembrane</keyword>
<evidence type="ECO:0000313" key="2">
    <source>
        <dbReference type="EMBL" id="KAF1915433.1"/>
    </source>
</evidence>
<organism evidence="2 3">
    <name type="scientific">Ampelomyces quisqualis</name>
    <name type="common">Powdery mildew agent</name>
    <dbReference type="NCBI Taxonomy" id="50730"/>
    <lineage>
        <taxon>Eukaryota</taxon>
        <taxon>Fungi</taxon>
        <taxon>Dikarya</taxon>
        <taxon>Ascomycota</taxon>
        <taxon>Pezizomycotina</taxon>
        <taxon>Dothideomycetes</taxon>
        <taxon>Pleosporomycetidae</taxon>
        <taxon>Pleosporales</taxon>
        <taxon>Pleosporineae</taxon>
        <taxon>Phaeosphaeriaceae</taxon>
        <taxon>Ampelomyces</taxon>
    </lineage>
</organism>
<evidence type="ECO:0000256" key="1">
    <source>
        <dbReference type="SAM" id="Phobius"/>
    </source>
</evidence>